<dbReference type="InterPro" id="IPR051319">
    <property type="entry name" value="Oligoribo/pAp-PDE_c-di-AMP_PDE"/>
</dbReference>
<dbReference type="Gene3D" id="3.90.1640.10">
    <property type="entry name" value="inorganic pyrophosphatase (n-terminal core)"/>
    <property type="match status" value="1"/>
</dbReference>
<dbReference type="GO" id="GO:0003676">
    <property type="term" value="F:nucleic acid binding"/>
    <property type="evidence" value="ECO:0007669"/>
    <property type="project" value="InterPro"/>
</dbReference>
<reference evidence="3 4" key="1">
    <citation type="journal article" date="2012" name="Stand. Genomic Sci.">
        <title>Genome sequence of the orange-pigmented seawater bacterium Owenweeksia hongkongensis type strain (UST20020801(T)).</title>
        <authorList>
            <person name="Riedel T."/>
            <person name="Held B."/>
            <person name="Nolan M."/>
            <person name="Lucas S."/>
            <person name="Lapidus A."/>
            <person name="Tice H."/>
            <person name="Del Rio T.G."/>
            <person name="Cheng J.F."/>
            <person name="Han C."/>
            <person name="Tapia R."/>
            <person name="Goodwin L.A."/>
            <person name="Pitluck S."/>
            <person name="Liolios K."/>
            <person name="Mavromatis K."/>
            <person name="Pagani I."/>
            <person name="Ivanova N."/>
            <person name="Mikhailova N."/>
            <person name="Pati A."/>
            <person name="Chen A."/>
            <person name="Palaniappan K."/>
            <person name="Rohde M."/>
            <person name="Tindall B.J."/>
            <person name="Detter J.C."/>
            <person name="Goker M."/>
            <person name="Woyke T."/>
            <person name="Bristow J."/>
            <person name="Eisen J.A."/>
            <person name="Markowitz V."/>
            <person name="Hugenholtz P."/>
            <person name="Klenk H.P."/>
            <person name="Kyrpides N.C."/>
        </authorList>
    </citation>
    <scope>NUCLEOTIDE SEQUENCE</scope>
    <source>
        <strain evidence="4">DSM 17368 / JCM 12287 / NRRL B-23963</strain>
    </source>
</reference>
<evidence type="ECO:0000259" key="2">
    <source>
        <dbReference type="Pfam" id="PF02272"/>
    </source>
</evidence>
<gene>
    <name evidence="3" type="ordered locus">Oweho_1258</name>
</gene>
<dbReference type="HOGENOM" id="CLU_039720_0_0_10"/>
<name>G8R668_OWEHD</name>
<evidence type="ECO:0000259" key="1">
    <source>
        <dbReference type="Pfam" id="PF01368"/>
    </source>
</evidence>
<sequence length="338" mass="37764">MKIDESIVQGAQSLLADAQNIVITNHVGPDGDAMGSALGLKEILRQQGKKVTVIVPNIYPKFLKWMKGDDEVIIFEDNHEVASEVLKNTDLIIYLDYNSLSRSGDMRDVLASAAAKRLVIDHHQQPDDFATVLYSDTNMSSTCEMVFHLAQALGWDEYINKESADCLYTGIMTDTGNFRFSSTTPTTHRAVARLMEKGVLPQEIASSIYDTNSRNRLKLLSRCLERMEVFPQYQSAIMSLSASDLDEFDYQKGDTEGFVNYGLTMEGTIMSVFLSEKDNRIKMSFRSKGDFNVNQLARDHFNGGGHINAAGGISEVSMEETIEKLKALLPQYEELAKK</sequence>
<proteinExistence type="predicted"/>
<dbReference type="AlphaFoldDB" id="G8R668"/>
<dbReference type="PANTHER" id="PTHR47618:SF1">
    <property type="entry name" value="BIFUNCTIONAL OLIGORIBONUCLEASE AND PAP PHOSPHATASE NRNA"/>
    <property type="match status" value="1"/>
</dbReference>
<organism evidence="3 4">
    <name type="scientific">Owenweeksia hongkongensis (strain DSM 17368 / CIP 108786 / JCM 12287 / NRRL B-23963 / UST20020801)</name>
    <dbReference type="NCBI Taxonomy" id="926562"/>
    <lineage>
        <taxon>Bacteria</taxon>
        <taxon>Pseudomonadati</taxon>
        <taxon>Bacteroidota</taxon>
        <taxon>Flavobacteriia</taxon>
        <taxon>Flavobacteriales</taxon>
        <taxon>Owenweeksiaceae</taxon>
        <taxon>Owenweeksia</taxon>
    </lineage>
</organism>
<dbReference type="InterPro" id="IPR001667">
    <property type="entry name" value="DDH_dom"/>
</dbReference>
<dbReference type="Pfam" id="PF01368">
    <property type="entry name" value="DHH"/>
    <property type="match status" value="1"/>
</dbReference>
<dbReference type="Pfam" id="PF02272">
    <property type="entry name" value="DHHA1"/>
    <property type="match status" value="1"/>
</dbReference>
<evidence type="ECO:0000313" key="4">
    <source>
        <dbReference type="Proteomes" id="UP000005631"/>
    </source>
</evidence>
<dbReference type="OrthoDB" id="9803668at2"/>
<dbReference type="InterPro" id="IPR038763">
    <property type="entry name" value="DHH_sf"/>
</dbReference>
<feature type="domain" description="DDH" evidence="1">
    <location>
        <begin position="20"/>
        <end position="171"/>
    </location>
</feature>
<dbReference type="EMBL" id="CP003156">
    <property type="protein sequence ID" value="AEV32258.1"/>
    <property type="molecule type" value="Genomic_DNA"/>
</dbReference>
<dbReference type="RefSeq" id="WP_014201618.1">
    <property type="nucleotide sequence ID" value="NC_016599.1"/>
</dbReference>
<dbReference type="PANTHER" id="PTHR47618">
    <property type="entry name" value="BIFUNCTIONAL OLIGORIBONUCLEASE AND PAP PHOSPHATASE NRNA"/>
    <property type="match status" value="1"/>
</dbReference>
<keyword evidence="4" id="KW-1185">Reference proteome</keyword>
<dbReference type="STRING" id="926562.Oweho_1258"/>
<evidence type="ECO:0000313" key="3">
    <source>
        <dbReference type="EMBL" id="AEV32258.1"/>
    </source>
</evidence>
<protein>
    <submittedName>
        <fullName evidence="3">Exopolyphosphatase-like enzyme</fullName>
    </submittedName>
</protein>
<dbReference type="eggNOG" id="COG0618">
    <property type="taxonomic scope" value="Bacteria"/>
</dbReference>
<dbReference type="InterPro" id="IPR003156">
    <property type="entry name" value="DHHA1_dom"/>
</dbReference>
<dbReference type="PATRIC" id="fig|926562.3.peg.1268"/>
<feature type="domain" description="DHHA1" evidence="2">
    <location>
        <begin position="247"/>
        <end position="329"/>
    </location>
</feature>
<accession>G8R668</accession>
<dbReference type="Proteomes" id="UP000005631">
    <property type="component" value="Chromosome"/>
</dbReference>
<dbReference type="SUPFAM" id="SSF64182">
    <property type="entry name" value="DHH phosphoesterases"/>
    <property type="match status" value="1"/>
</dbReference>
<dbReference type="Gene3D" id="3.10.310.30">
    <property type="match status" value="1"/>
</dbReference>
<dbReference type="KEGG" id="oho:Oweho_1258"/>